<dbReference type="AlphaFoldDB" id="A0AAN5CUS3"/>
<organism evidence="1 2">
    <name type="scientific">Pristionchus mayeri</name>
    <dbReference type="NCBI Taxonomy" id="1317129"/>
    <lineage>
        <taxon>Eukaryota</taxon>
        <taxon>Metazoa</taxon>
        <taxon>Ecdysozoa</taxon>
        <taxon>Nematoda</taxon>
        <taxon>Chromadorea</taxon>
        <taxon>Rhabditida</taxon>
        <taxon>Rhabditina</taxon>
        <taxon>Diplogasteromorpha</taxon>
        <taxon>Diplogasteroidea</taxon>
        <taxon>Neodiplogasteridae</taxon>
        <taxon>Pristionchus</taxon>
    </lineage>
</organism>
<name>A0AAN5CUS3_9BILA</name>
<protein>
    <submittedName>
        <fullName evidence="1">Uncharacterized protein</fullName>
    </submittedName>
</protein>
<reference evidence="2" key="1">
    <citation type="submission" date="2022-10" db="EMBL/GenBank/DDBJ databases">
        <title>Genome assembly of Pristionchus species.</title>
        <authorList>
            <person name="Yoshida K."/>
            <person name="Sommer R.J."/>
        </authorList>
    </citation>
    <scope>NUCLEOTIDE SEQUENCE [LARGE SCALE GENOMIC DNA]</scope>
    <source>
        <strain evidence="2">RS5460</strain>
    </source>
</reference>
<dbReference type="PANTHER" id="PTHR47022">
    <property type="entry name" value="BTB AND MATH DOMAIN-CONTAINING PROTEIN 36-RELATED"/>
    <property type="match status" value="1"/>
</dbReference>
<accession>A0AAN5CUS3</accession>
<evidence type="ECO:0000313" key="2">
    <source>
        <dbReference type="Proteomes" id="UP001328107"/>
    </source>
</evidence>
<dbReference type="PANTHER" id="PTHR47022:SF1">
    <property type="entry name" value="BTB AND MATH DOMAIN-CONTAINING PROTEIN 36-RELATED"/>
    <property type="match status" value="1"/>
</dbReference>
<keyword evidence="2" id="KW-1185">Reference proteome</keyword>
<comment type="caution">
    <text evidence="1">The sequence shown here is derived from an EMBL/GenBank/DDBJ whole genome shotgun (WGS) entry which is preliminary data.</text>
</comment>
<evidence type="ECO:0000313" key="1">
    <source>
        <dbReference type="EMBL" id="GMR51336.1"/>
    </source>
</evidence>
<gene>
    <name evidence="1" type="ORF">PMAYCL1PPCAC_21531</name>
</gene>
<feature type="non-terminal residue" evidence="1">
    <location>
        <position position="198"/>
    </location>
</feature>
<sequence>MPVLFDTTKTAVDIVNFGTTATKWSELLGYKRNDNAKVKVEMHINNFSSERISTDPIIIPWEIDDANTIFGSLSAEYIVSIQGGFKWTASIESSSQDCSVNSMTNFSLRCVADQHDPNEPWVCDALAEVRILKSDLTSHPPHFSIKQRLHFNNSTTWNDFDLDEEAPIPWSFLAPASMYHRGGKVSLEFHISIFSSER</sequence>
<dbReference type="Proteomes" id="UP001328107">
    <property type="component" value="Unassembled WGS sequence"/>
</dbReference>
<proteinExistence type="predicted"/>
<dbReference type="EMBL" id="BTRK01000005">
    <property type="protein sequence ID" value="GMR51336.1"/>
    <property type="molecule type" value="Genomic_DNA"/>
</dbReference>